<sequence length="147" mass="17493">MDSVVYSLNYNIAELRYSLNRKEFTVHVSTDGETFDAVVSFEFVKELLDDENGFYAMQQILDHMIKLRITRDIEGKCVIQVCKRRRKLIQWKFQEEFQTLFRRVPEYIDCPNSDFDCSNWVDIERQGDRKLASIGASSKVIRFFVWN</sequence>
<dbReference type="KEGG" id="crq:GCK72_018384"/>
<dbReference type="Proteomes" id="UP000483820">
    <property type="component" value="Chromosome V"/>
</dbReference>
<accession>A0A6A5G9W0</accession>
<dbReference type="AlphaFoldDB" id="A0A6A5G9W0"/>
<name>A0A6A5G9W0_CAERE</name>
<organism evidence="1 2">
    <name type="scientific">Caenorhabditis remanei</name>
    <name type="common">Caenorhabditis vulgaris</name>
    <dbReference type="NCBI Taxonomy" id="31234"/>
    <lineage>
        <taxon>Eukaryota</taxon>
        <taxon>Metazoa</taxon>
        <taxon>Ecdysozoa</taxon>
        <taxon>Nematoda</taxon>
        <taxon>Chromadorea</taxon>
        <taxon>Rhabditida</taxon>
        <taxon>Rhabditina</taxon>
        <taxon>Rhabditomorpha</taxon>
        <taxon>Rhabditoidea</taxon>
        <taxon>Rhabditidae</taxon>
        <taxon>Peloderinae</taxon>
        <taxon>Caenorhabditis</taxon>
    </lineage>
</organism>
<comment type="caution">
    <text evidence="1">The sequence shown here is derived from an EMBL/GenBank/DDBJ whole genome shotgun (WGS) entry which is preliminary data.</text>
</comment>
<dbReference type="RefSeq" id="XP_053581438.1">
    <property type="nucleotide sequence ID" value="XM_053732525.1"/>
</dbReference>
<protein>
    <submittedName>
        <fullName evidence="1">Uncharacterized protein</fullName>
    </submittedName>
</protein>
<reference evidence="1 2" key="1">
    <citation type="submission" date="2019-12" db="EMBL/GenBank/DDBJ databases">
        <title>Chromosome-level assembly of the Caenorhabditis remanei genome.</title>
        <authorList>
            <person name="Teterina A.A."/>
            <person name="Willis J.H."/>
            <person name="Phillips P.C."/>
        </authorList>
    </citation>
    <scope>NUCLEOTIDE SEQUENCE [LARGE SCALE GENOMIC DNA]</scope>
    <source>
        <strain evidence="1 2">PX506</strain>
        <tissue evidence="1">Whole organism</tissue>
    </source>
</reference>
<dbReference type="GeneID" id="9811581"/>
<gene>
    <name evidence="1" type="ORF">GCK72_018384</name>
</gene>
<proteinExistence type="predicted"/>
<evidence type="ECO:0000313" key="1">
    <source>
        <dbReference type="EMBL" id="KAF1751830.1"/>
    </source>
</evidence>
<dbReference type="EMBL" id="WUAV01000005">
    <property type="protein sequence ID" value="KAF1751830.1"/>
    <property type="molecule type" value="Genomic_DNA"/>
</dbReference>
<evidence type="ECO:0000313" key="2">
    <source>
        <dbReference type="Proteomes" id="UP000483820"/>
    </source>
</evidence>
<dbReference type="CTD" id="9811581"/>